<evidence type="ECO:0000313" key="3">
    <source>
        <dbReference type="Proteomes" id="UP001610063"/>
    </source>
</evidence>
<dbReference type="Gene3D" id="1.10.238.10">
    <property type="entry name" value="EF-hand"/>
    <property type="match status" value="1"/>
</dbReference>
<keyword evidence="3" id="KW-1185">Reference proteome</keyword>
<dbReference type="PROSITE" id="PS50222">
    <property type="entry name" value="EF_HAND_2"/>
    <property type="match status" value="2"/>
</dbReference>
<dbReference type="SMART" id="SM00054">
    <property type="entry name" value="EFh"/>
    <property type="match status" value="3"/>
</dbReference>
<feature type="domain" description="EF-hand" evidence="1">
    <location>
        <begin position="140"/>
        <end position="175"/>
    </location>
</feature>
<reference evidence="2 3" key="1">
    <citation type="journal article" date="2013" name="Int. J. Syst. Evol. Microbiol.">
        <title>Marinoscillum luteum sp. nov., isolated from marine sediment.</title>
        <authorList>
            <person name="Cha I.T."/>
            <person name="Park S.J."/>
            <person name="Kim S.J."/>
            <person name="Kim J.G."/>
            <person name="Jung M.Y."/>
            <person name="Shin K.S."/>
            <person name="Kwon K.K."/>
            <person name="Yang S.H."/>
            <person name="Seo Y.S."/>
            <person name="Rhee S.K."/>
        </authorList>
    </citation>
    <scope>NUCLEOTIDE SEQUENCE [LARGE SCALE GENOMIC DNA]</scope>
    <source>
        <strain evidence="2 3">KCTC 23939</strain>
    </source>
</reference>
<dbReference type="InterPro" id="IPR011992">
    <property type="entry name" value="EF-hand-dom_pair"/>
</dbReference>
<dbReference type="Proteomes" id="UP001610063">
    <property type="component" value="Unassembled WGS sequence"/>
</dbReference>
<sequence length="201" mass="23332">MPVNNAMLQELQIRKLEHLFRIIDFDHNGLLQKSDFQSIADNVAIFTGIIEDDDHDNLLREEGNMIWGFIQAYFQQPNLQNIDSKQWIEFMENFFFGADDEVLDQNITLIVNRLQSVFDKNKDQLISRLEFMSIFVSFRVEVRFANQCFKAMDLNGDGFISTDELVHAAMDFFKSNDPDALGNKLFGELGSSHFQSVKVQY</sequence>
<accession>A0ABW7N6B1</accession>
<dbReference type="SUPFAM" id="SSF47473">
    <property type="entry name" value="EF-hand"/>
    <property type="match status" value="1"/>
</dbReference>
<organism evidence="2 3">
    <name type="scientific">Marinoscillum luteum</name>
    <dbReference type="NCBI Taxonomy" id="861051"/>
    <lineage>
        <taxon>Bacteria</taxon>
        <taxon>Pseudomonadati</taxon>
        <taxon>Bacteroidota</taxon>
        <taxon>Cytophagia</taxon>
        <taxon>Cytophagales</taxon>
        <taxon>Reichenbachiellaceae</taxon>
        <taxon>Marinoscillum</taxon>
    </lineage>
</organism>
<proteinExistence type="predicted"/>
<dbReference type="EMBL" id="JBIPKE010000010">
    <property type="protein sequence ID" value="MFH6982204.1"/>
    <property type="molecule type" value="Genomic_DNA"/>
</dbReference>
<evidence type="ECO:0000313" key="2">
    <source>
        <dbReference type="EMBL" id="MFH6982204.1"/>
    </source>
</evidence>
<gene>
    <name evidence="2" type="ORF">ACHKAR_02085</name>
</gene>
<dbReference type="PROSITE" id="PS00018">
    <property type="entry name" value="EF_HAND_1"/>
    <property type="match status" value="2"/>
</dbReference>
<name>A0ABW7N6B1_9BACT</name>
<dbReference type="InterPro" id="IPR018247">
    <property type="entry name" value="EF_Hand_1_Ca_BS"/>
</dbReference>
<dbReference type="InterPro" id="IPR002048">
    <property type="entry name" value="EF_hand_dom"/>
</dbReference>
<dbReference type="Pfam" id="PF13202">
    <property type="entry name" value="EF-hand_5"/>
    <property type="match status" value="1"/>
</dbReference>
<feature type="domain" description="EF-hand" evidence="1">
    <location>
        <begin position="11"/>
        <end position="46"/>
    </location>
</feature>
<evidence type="ECO:0000259" key="1">
    <source>
        <dbReference type="PROSITE" id="PS50222"/>
    </source>
</evidence>
<comment type="caution">
    <text evidence="2">The sequence shown here is derived from an EMBL/GenBank/DDBJ whole genome shotgun (WGS) entry which is preliminary data.</text>
</comment>
<protein>
    <submittedName>
        <fullName evidence="2">EF-hand domain-containing protein</fullName>
    </submittedName>
</protein>
<dbReference type="RefSeq" id="WP_159580326.1">
    <property type="nucleotide sequence ID" value="NZ_JBIPKE010000010.1"/>
</dbReference>